<accession>A0AAU1I6C8</accession>
<protein>
    <submittedName>
        <fullName evidence="1">Uncharacterized protein</fullName>
    </submittedName>
</protein>
<evidence type="ECO:0000313" key="1">
    <source>
        <dbReference type="EMBL" id="WTP90620.1"/>
    </source>
</evidence>
<dbReference type="EMBL" id="CP108140">
    <property type="protein sequence ID" value="WTP90620.1"/>
    <property type="molecule type" value="Genomic_DNA"/>
</dbReference>
<organism evidence="1">
    <name type="scientific">Streptomyces sp. NBC_00180</name>
    <dbReference type="NCBI Taxonomy" id="2903632"/>
    <lineage>
        <taxon>Bacteria</taxon>
        <taxon>Bacillati</taxon>
        <taxon>Actinomycetota</taxon>
        <taxon>Actinomycetes</taxon>
        <taxon>Kitasatosporales</taxon>
        <taxon>Streptomycetaceae</taxon>
        <taxon>Streptomyces</taxon>
    </lineage>
</organism>
<dbReference type="AlphaFoldDB" id="A0AAU1I6C8"/>
<dbReference type="PROSITE" id="PS51257">
    <property type="entry name" value="PROKAR_LIPOPROTEIN"/>
    <property type="match status" value="1"/>
</dbReference>
<name>A0AAU1I6C8_9ACTN</name>
<gene>
    <name evidence="1" type="ORF">OG477_37065</name>
</gene>
<proteinExistence type="predicted"/>
<sequence length="70" mass="7540">MLAQRLLARFGDLDVLSPLVAAAAAAAACDPALTLQVLHDTGQRLGLHPFDRRQFTDGKRTAVLEVGQDR</sequence>
<reference evidence="1" key="1">
    <citation type="submission" date="2022-10" db="EMBL/GenBank/DDBJ databases">
        <title>The complete genomes of actinobacterial strains from the NBC collection.</title>
        <authorList>
            <person name="Joergensen T.S."/>
            <person name="Alvarez Arevalo M."/>
            <person name="Sterndorff E.B."/>
            <person name="Faurdal D."/>
            <person name="Vuksanovic O."/>
            <person name="Mourched A.-S."/>
            <person name="Charusanti P."/>
            <person name="Shaw S."/>
            <person name="Blin K."/>
            <person name="Weber T."/>
        </authorList>
    </citation>
    <scope>NUCLEOTIDE SEQUENCE</scope>
    <source>
        <strain evidence="1">NBC 00180</strain>
    </source>
</reference>